<dbReference type="GO" id="GO:0009272">
    <property type="term" value="P:fungal-type cell wall biogenesis"/>
    <property type="evidence" value="ECO:0007669"/>
    <property type="project" value="TreeGrafter"/>
</dbReference>
<feature type="transmembrane region" description="Helical" evidence="10">
    <location>
        <begin position="246"/>
        <end position="277"/>
    </location>
</feature>
<dbReference type="Proteomes" id="UP000433883">
    <property type="component" value="Unassembled WGS sequence"/>
</dbReference>
<feature type="chain" id="PRO_5044691171" description="Protein BIG1" evidence="11">
    <location>
        <begin position="19"/>
        <end position="290"/>
    </location>
</feature>
<keyword evidence="9" id="KW-0961">Cell wall biogenesis/degradation</keyword>
<protein>
    <recommendedName>
        <fullName evidence="3">Protein BIG1</fullName>
    </recommendedName>
</protein>
<dbReference type="PANTHER" id="PTHR28285:SF1">
    <property type="entry name" value="PROTEIN BIG1"/>
    <property type="match status" value="1"/>
</dbReference>
<feature type="signal peptide" evidence="11">
    <location>
        <begin position="1"/>
        <end position="18"/>
    </location>
</feature>
<evidence type="ECO:0000256" key="11">
    <source>
        <dbReference type="SAM" id="SignalP"/>
    </source>
</evidence>
<dbReference type="InterPro" id="IPR037654">
    <property type="entry name" value="Big1"/>
</dbReference>
<evidence type="ECO:0000256" key="5">
    <source>
        <dbReference type="ARBA" id="ARBA00022729"/>
    </source>
</evidence>
<gene>
    <name evidence="14" type="ORF">BLS_005152</name>
    <name evidence="15" type="ORF">EG327_010179</name>
    <name evidence="13" type="ORF">EG328_011944</name>
</gene>
<dbReference type="AlphaFoldDB" id="A0A8H3ZDD0"/>
<dbReference type="GO" id="GO:0006078">
    <property type="term" value="P:(1-&gt;6)-beta-D-glucan biosynthetic process"/>
    <property type="evidence" value="ECO:0007669"/>
    <property type="project" value="TreeGrafter"/>
</dbReference>
<dbReference type="GO" id="GO:0071555">
    <property type="term" value="P:cell wall organization"/>
    <property type="evidence" value="ECO:0007669"/>
    <property type="project" value="UniProtKB-KW"/>
</dbReference>
<keyword evidence="17" id="KW-1185">Reference proteome</keyword>
<keyword evidence="5 11" id="KW-0732">Signal</keyword>
<evidence type="ECO:0000313" key="14">
    <source>
        <dbReference type="EMBL" id="KAE9982947.1"/>
    </source>
</evidence>
<dbReference type="Proteomes" id="UP000447873">
    <property type="component" value="Unassembled WGS sequence"/>
</dbReference>
<dbReference type="InterPro" id="IPR046756">
    <property type="entry name" value="VAS1/VOA1_TM"/>
</dbReference>
<dbReference type="PANTHER" id="PTHR28285">
    <property type="entry name" value="PROTEIN BIG1"/>
    <property type="match status" value="1"/>
</dbReference>
<accession>A0A8H3ZDD0</accession>
<dbReference type="EMBL" id="WNWQ01000035">
    <property type="protein sequence ID" value="KAE9982947.1"/>
    <property type="molecule type" value="Genomic_DNA"/>
</dbReference>
<comment type="subcellular location">
    <subcellularLocation>
        <location evidence="1">Endoplasmic reticulum membrane</location>
        <topology evidence="1">Single-pass type I membrane protein</topology>
    </subcellularLocation>
</comment>
<evidence type="ECO:0000256" key="2">
    <source>
        <dbReference type="ARBA" id="ARBA00008203"/>
    </source>
</evidence>
<evidence type="ECO:0000256" key="6">
    <source>
        <dbReference type="ARBA" id="ARBA00022824"/>
    </source>
</evidence>
<dbReference type="EMBL" id="WNWR01000071">
    <property type="protein sequence ID" value="KAE9992078.1"/>
    <property type="molecule type" value="Genomic_DNA"/>
</dbReference>
<dbReference type="GO" id="GO:0005789">
    <property type="term" value="C:endoplasmic reticulum membrane"/>
    <property type="evidence" value="ECO:0007669"/>
    <property type="project" value="UniProtKB-SubCell"/>
</dbReference>
<keyword evidence="4 10" id="KW-0812">Transmembrane</keyword>
<comment type="caution">
    <text evidence="15">The sequence shown here is derived from an EMBL/GenBank/DDBJ whole genome shotgun (WGS) entry which is preliminary data.</text>
</comment>
<evidence type="ECO:0000256" key="1">
    <source>
        <dbReference type="ARBA" id="ARBA00004115"/>
    </source>
</evidence>
<evidence type="ECO:0000256" key="7">
    <source>
        <dbReference type="ARBA" id="ARBA00022989"/>
    </source>
</evidence>
<evidence type="ECO:0000313" key="17">
    <source>
        <dbReference type="Proteomes" id="UP000490939"/>
    </source>
</evidence>
<evidence type="ECO:0000313" key="13">
    <source>
        <dbReference type="EMBL" id="KAE9980926.1"/>
    </source>
</evidence>
<reference evidence="15 17" key="1">
    <citation type="submission" date="2019-07" db="EMBL/GenBank/DDBJ databases">
        <title>Venturia inaequalis Genome Resource.</title>
        <authorList>
            <person name="Lichtner F.J."/>
        </authorList>
    </citation>
    <scope>NUCLEOTIDE SEQUENCE [LARGE SCALE GENOMIC DNA]</scope>
    <source>
        <strain evidence="13 16">120213</strain>
        <strain evidence="14">Bline_iso_100314</strain>
        <strain evidence="15 17">DMI_063113</strain>
    </source>
</reference>
<proteinExistence type="inferred from homology"/>
<evidence type="ECO:0000259" key="12">
    <source>
        <dbReference type="Pfam" id="PF20520"/>
    </source>
</evidence>
<evidence type="ECO:0000256" key="8">
    <source>
        <dbReference type="ARBA" id="ARBA00023136"/>
    </source>
</evidence>
<dbReference type="Pfam" id="PF20520">
    <property type="entry name" value="Ac45-VOA1_TM"/>
    <property type="match status" value="1"/>
</dbReference>
<organism evidence="15 17">
    <name type="scientific">Venturia inaequalis</name>
    <name type="common">Apple scab fungus</name>
    <dbReference type="NCBI Taxonomy" id="5025"/>
    <lineage>
        <taxon>Eukaryota</taxon>
        <taxon>Fungi</taxon>
        <taxon>Dikarya</taxon>
        <taxon>Ascomycota</taxon>
        <taxon>Pezizomycotina</taxon>
        <taxon>Dothideomycetes</taxon>
        <taxon>Pleosporomycetidae</taxon>
        <taxon>Venturiales</taxon>
        <taxon>Venturiaceae</taxon>
        <taxon>Venturia</taxon>
    </lineage>
</organism>
<keyword evidence="6" id="KW-0256">Endoplasmic reticulum</keyword>
<evidence type="ECO:0000313" key="16">
    <source>
        <dbReference type="Proteomes" id="UP000447873"/>
    </source>
</evidence>
<comment type="similarity">
    <text evidence="2">Belongs to the BIG1 family.</text>
</comment>
<sequence length="290" mass="31723">MATRRLWAAALALQSVAAFKDTSPFFLFSTSQITSTHLENAQLASSSSLSSQIHNFLSSCPTETYIIVSQPGVSATDYSPRFSAPHLRHLLNKTEKTGPSTVTIPEVAGDIDAHAITRYLEDQCAAEILKADAATGTIPNDGNYPRIVRVEFSALPSQQSDRVIQLSENDAFLHAVISELGGKEFSVIFTTTPPEDTTPIVPDQYEMDDSYNVLHTDLKRDVQSRASSNGTSLPLFETYQFLSPAIFMGLMVFFLLFMVLYVGITAVASLQVSYFAFSKEMGPSGQKKAQ</sequence>
<evidence type="ECO:0000256" key="10">
    <source>
        <dbReference type="SAM" id="Phobius"/>
    </source>
</evidence>
<evidence type="ECO:0000256" key="4">
    <source>
        <dbReference type="ARBA" id="ARBA00022692"/>
    </source>
</evidence>
<feature type="domain" description="V-type proton ATPase subunit S1/VOA1 transmembrane" evidence="12">
    <location>
        <begin position="240"/>
        <end position="279"/>
    </location>
</feature>
<keyword evidence="8 10" id="KW-0472">Membrane</keyword>
<evidence type="ECO:0000256" key="9">
    <source>
        <dbReference type="ARBA" id="ARBA00023316"/>
    </source>
</evidence>
<name>A0A8H3ZDD0_VENIN</name>
<dbReference type="Proteomes" id="UP000490939">
    <property type="component" value="Unassembled WGS sequence"/>
</dbReference>
<evidence type="ECO:0000313" key="15">
    <source>
        <dbReference type="EMBL" id="KAE9992078.1"/>
    </source>
</evidence>
<evidence type="ECO:0000256" key="3">
    <source>
        <dbReference type="ARBA" id="ARBA00022089"/>
    </source>
</evidence>
<dbReference type="EMBL" id="WNWS01000096">
    <property type="protein sequence ID" value="KAE9980926.1"/>
    <property type="molecule type" value="Genomic_DNA"/>
</dbReference>
<keyword evidence="7 10" id="KW-1133">Transmembrane helix</keyword>